<protein>
    <submittedName>
        <fullName evidence="2">NAD(P)H-binding protein</fullName>
    </submittedName>
</protein>
<dbReference type="PANTHER" id="PTHR43355">
    <property type="entry name" value="FLAVIN REDUCTASE (NADPH)"/>
    <property type="match status" value="1"/>
</dbReference>
<dbReference type="InterPro" id="IPR051606">
    <property type="entry name" value="Polyketide_Oxido-like"/>
</dbReference>
<dbReference type="PANTHER" id="PTHR43355:SF2">
    <property type="entry name" value="FLAVIN REDUCTASE (NADPH)"/>
    <property type="match status" value="1"/>
</dbReference>
<accession>A0A846WLL6</accession>
<name>A0A846WLL6_9ACTN</name>
<dbReference type="SUPFAM" id="SSF51735">
    <property type="entry name" value="NAD(P)-binding Rossmann-fold domains"/>
    <property type="match status" value="1"/>
</dbReference>
<dbReference type="GO" id="GO:0016646">
    <property type="term" value="F:oxidoreductase activity, acting on the CH-NH group of donors, NAD or NADP as acceptor"/>
    <property type="evidence" value="ECO:0007669"/>
    <property type="project" value="TreeGrafter"/>
</dbReference>
<gene>
    <name evidence="2" type="ORF">HGA05_08980</name>
</gene>
<dbReference type="Gene3D" id="3.40.50.720">
    <property type="entry name" value="NAD(P)-binding Rossmann-like Domain"/>
    <property type="match status" value="1"/>
</dbReference>
<proteinExistence type="predicted"/>
<evidence type="ECO:0000259" key="1">
    <source>
        <dbReference type="Pfam" id="PF13460"/>
    </source>
</evidence>
<dbReference type="InterPro" id="IPR036291">
    <property type="entry name" value="NAD(P)-bd_dom_sf"/>
</dbReference>
<dbReference type="InterPro" id="IPR016040">
    <property type="entry name" value="NAD(P)-bd_dom"/>
</dbReference>
<evidence type="ECO:0000313" key="2">
    <source>
        <dbReference type="EMBL" id="NKY01703.1"/>
    </source>
</evidence>
<dbReference type="Proteomes" id="UP000563898">
    <property type="component" value="Unassembled WGS sequence"/>
</dbReference>
<feature type="domain" description="NAD(P)-binding" evidence="1">
    <location>
        <begin position="9"/>
        <end position="201"/>
    </location>
</feature>
<dbReference type="AlphaFoldDB" id="A0A846WLL6"/>
<organism evidence="2 3">
    <name type="scientific">Gordonia polyisoprenivorans</name>
    <dbReference type="NCBI Taxonomy" id="84595"/>
    <lineage>
        <taxon>Bacteria</taxon>
        <taxon>Bacillati</taxon>
        <taxon>Actinomycetota</taxon>
        <taxon>Actinomycetes</taxon>
        <taxon>Mycobacteriales</taxon>
        <taxon>Gordoniaceae</taxon>
        <taxon>Gordonia</taxon>
    </lineage>
</organism>
<sequence>MSSHIAIFGGTGYAGGHIAAEAVRRGHQVTSYSRSGAPADPVDGVTYDVGSLADADLVNRVAETADVVVIAVHGADVDGKPLVDLIPSVTAAALAHNTRVGVVGGAGSSLVAEGGPRLVDTPDFNDEWKPEALAHADVLDALRAGPEELDWFYVSPAALFGSWAPGETTGSYRTDDDLLVTKDDGSSEISGTDYARSFVDEIEQRAHVRKRFTTGH</sequence>
<dbReference type="RefSeq" id="WP_006371949.1">
    <property type="nucleotide sequence ID" value="NZ_JAAXPC010000004.1"/>
</dbReference>
<reference evidence="2 3" key="1">
    <citation type="submission" date="2020-04" db="EMBL/GenBank/DDBJ databases">
        <title>MicrobeNet Type strains.</title>
        <authorList>
            <person name="Nicholson A.C."/>
        </authorList>
    </citation>
    <scope>NUCLEOTIDE SEQUENCE [LARGE SCALE GENOMIC DNA]</scope>
    <source>
        <strain evidence="2 3">ATCC BAA-14</strain>
    </source>
</reference>
<comment type="caution">
    <text evidence="2">The sequence shown here is derived from an EMBL/GenBank/DDBJ whole genome shotgun (WGS) entry which is preliminary data.</text>
</comment>
<dbReference type="EMBL" id="JAAXPC010000004">
    <property type="protein sequence ID" value="NKY01703.1"/>
    <property type="molecule type" value="Genomic_DNA"/>
</dbReference>
<dbReference type="Pfam" id="PF13460">
    <property type="entry name" value="NAD_binding_10"/>
    <property type="match status" value="1"/>
</dbReference>
<evidence type="ECO:0000313" key="3">
    <source>
        <dbReference type="Proteomes" id="UP000563898"/>
    </source>
</evidence>